<sequence>MRDLGERGGVVMNETAVVSRGRSAIRWFLGASAVAIAAVPVKVAVLALVLGPAYVDPSYVTDSIVFGAIVEAMFYLPPTLVILGIAAPFVSRLGAATWFQTTCAVALAAVAVLSLVLLLRPEYWLIVALGQVAVAACALAWMPGARPHRSGGPARPAAA</sequence>
<evidence type="ECO:0000256" key="1">
    <source>
        <dbReference type="SAM" id="Phobius"/>
    </source>
</evidence>
<dbReference type="AlphaFoldDB" id="A0AAE3ZJ54"/>
<protein>
    <submittedName>
        <fullName evidence="2">Flp pilus assembly protein TadB</fullName>
    </submittedName>
</protein>
<accession>A0AAE3ZJ54</accession>
<evidence type="ECO:0000313" key="2">
    <source>
        <dbReference type="EMBL" id="MDR7319967.1"/>
    </source>
</evidence>
<keyword evidence="1" id="KW-0812">Transmembrane</keyword>
<keyword evidence="3" id="KW-1185">Reference proteome</keyword>
<feature type="transmembrane region" description="Helical" evidence="1">
    <location>
        <begin position="98"/>
        <end position="117"/>
    </location>
</feature>
<dbReference type="RefSeq" id="WP_310408009.1">
    <property type="nucleotide sequence ID" value="NZ_JAVDYC010000001.1"/>
</dbReference>
<feature type="transmembrane region" description="Helical" evidence="1">
    <location>
        <begin position="63"/>
        <end position="86"/>
    </location>
</feature>
<proteinExistence type="predicted"/>
<comment type="caution">
    <text evidence="2">The sequence shown here is derived from an EMBL/GenBank/DDBJ whole genome shotgun (WGS) entry which is preliminary data.</text>
</comment>
<feature type="transmembrane region" description="Helical" evidence="1">
    <location>
        <begin position="123"/>
        <end position="142"/>
    </location>
</feature>
<keyword evidence="1" id="KW-1133">Transmembrane helix</keyword>
<name>A0AAE3ZJ54_9ACTN</name>
<keyword evidence="1" id="KW-0472">Membrane</keyword>
<reference evidence="2 3" key="1">
    <citation type="submission" date="2023-07" db="EMBL/GenBank/DDBJ databases">
        <title>Sequencing the genomes of 1000 actinobacteria strains.</title>
        <authorList>
            <person name="Klenk H.-P."/>
        </authorList>
    </citation>
    <scope>NUCLEOTIDE SEQUENCE [LARGE SCALE GENOMIC DNA]</scope>
    <source>
        <strain evidence="2 3">DSM 44711</strain>
    </source>
</reference>
<feature type="transmembrane region" description="Helical" evidence="1">
    <location>
        <begin position="27"/>
        <end position="51"/>
    </location>
</feature>
<dbReference type="EMBL" id="JAVDYC010000001">
    <property type="protein sequence ID" value="MDR7319967.1"/>
    <property type="molecule type" value="Genomic_DNA"/>
</dbReference>
<gene>
    <name evidence="2" type="ORF">J2S44_000217</name>
</gene>
<evidence type="ECO:0000313" key="3">
    <source>
        <dbReference type="Proteomes" id="UP001183629"/>
    </source>
</evidence>
<dbReference type="Proteomes" id="UP001183629">
    <property type="component" value="Unassembled WGS sequence"/>
</dbReference>
<organism evidence="2 3">
    <name type="scientific">Catenuloplanes niger</name>
    <dbReference type="NCBI Taxonomy" id="587534"/>
    <lineage>
        <taxon>Bacteria</taxon>
        <taxon>Bacillati</taxon>
        <taxon>Actinomycetota</taxon>
        <taxon>Actinomycetes</taxon>
        <taxon>Micromonosporales</taxon>
        <taxon>Micromonosporaceae</taxon>
        <taxon>Catenuloplanes</taxon>
    </lineage>
</organism>